<dbReference type="InterPro" id="IPR003825">
    <property type="entry name" value="Colicin-V_CvpA"/>
</dbReference>
<feature type="transmembrane region" description="Helical" evidence="5">
    <location>
        <begin position="101"/>
        <end position="121"/>
    </location>
</feature>
<feature type="transmembrane region" description="Helical" evidence="5">
    <location>
        <begin position="31"/>
        <end position="53"/>
    </location>
</feature>
<evidence type="ECO:0000256" key="3">
    <source>
        <dbReference type="ARBA" id="ARBA00022989"/>
    </source>
</evidence>
<dbReference type="RefSeq" id="WP_157591213.1">
    <property type="nucleotide sequence ID" value="NZ_CP037953.1"/>
</dbReference>
<dbReference type="Proteomes" id="UP000295375">
    <property type="component" value="Unassembled WGS sequence"/>
</dbReference>
<evidence type="ECO:0000256" key="1">
    <source>
        <dbReference type="ARBA" id="ARBA00004141"/>
    </source>
</evidence>
<accession>A0A4R6UFP9</accession>
<sequence>MQWIDWAILAAIAISALISLWRGFVREAVSLAGWVVAFFVARFFHLSLAPYFADTIASEALRRALAWLIIFFVVLFICYLIAWAMSSLIDKAGLSAPDRALGMAFGFLRGVAVCALLIIVAKTFTRFPEEDWWQRSQFVAPLETMGDWFLDAWNEQVAGVP</sequence>
<evidence type="ECO:0000256" key="2">
    <source>
        <dbReference type="ARBA" id="ARBA00022692"/>
    </source>
</evidence>
<protein>
    <submittedName>
        <fullName evidence="6">Membrane protein required for colicin V production</fullName>
    </submittedName>
</protein>
<dbReference type="GO" id="GO:0009403">
    <property type="term" value="P:toxin biosynthetic process"/>
    <property type="evidence" value="ECO:0007669"/>
    <property type="project" value="InterPro"/>
</dbReference>
<organism evidence="6 7">
    <name type="scientific">Permianibacter aggregans</name>
    <dbReference type="NCBI Taxonomy" id="1510150"/>
    <lineage>
        <taxon>Bacteria</taxon>
        <taxon>Pseudomonadati</taxon>
        <taxon>Pseudomonadota</taxon>
        <taxon>Gammaproteobacteria</taxon>
        <taxon>Pseudomonadales</taxon>
        <taxon>Pseudomonadaceae</taxon>
        <taxon>Permianibacter</taxon>
    </lineage>
</organism>
<feature type="transmembrane region" description="Helical" evidence="5">
    <location>
        <begin position="7"/>
        <end position="25"/>
    </location>
</feature>
<proteinExistence type="predicted"/>
<keyword evidence="7" id="KW-1185">Reference proteome</keyword>
<dbReference type="AlphaFoldDB" id="A0A4R6UFP9"/>
<name>A0A4R6UFP9_9GAMM</name>
<evidence type="ECO:0000256" key="5">
    <source>
        <dbReference type="SAM" id="Phobius"/>
    </source>
</evidence>
<comment type="subcellular location">
    <subcellularLocation>
        <location evidence="1">Membrane</location>
        <topology evidence="1">Multi-pass membrane protein</topology>
    </subcellularLocation>
</comment>
<dbReference type="Pfam" id="PF02674">
    <property type="entry name" value="Colicin_V"/>
    <property type="match status" value="1"/>
</dbReference>
<dbReference type="PANTHER" id="PTHR36926">
    <property type="entry name" value="COLICIN V PRODUCTION PROTEIN"/>
    <property type="match status" value="1"/>
</dbReference>
<dbReference type="InterPro" id="IPR052719">
    <property type="entry name" value="CvpA-like"/>
</dbReference>
<keyword evidence="4 5" id="KW-0472">Membrane</keyword>
<evidence type="ECO:0000313" key="7">
    <source>
        <dbReference type="Proteomes" id="UP000295375"/>
    </source>
</evidence>
<dbReference type="GO" id="GO:0016020">
    <property type="term" value="C:membrane"/>
    <property type="evidence" value="ECO:0007669"/>
    <property type="project" value="UniProtKB-SubCell"/>
</dbReference>
<keyword evidence="2 5" id="KW-0812">Transmembrane</keyword>
<gene>
    <name evidence="6" type="ORF">EV696_12145</name>
</gene>
<keyword evidence="3 5" id="KW-1133">Transmembrane helix</keyword>
<feature type="transmembrane region" description="Helical" evidence="5">
    <location>
        <begin position="65"/>
        <end position="89"/>
    </location>
</feature>
<comment type="caution">
    <text evidence="6">The sequence shown here is derived from an EMBL/GenBank/DDBJ whole genome shotgun (WGS) entry which is preliminary data.</text>
</comment>
<dbReference type="EMBL" id="SNYM01000021">
    <property type="protein sequence ID" value="TDQ45082.1"/>
    <property type="molecule type" value="Genomic_DNA"/>
</dbReference>
<dbReference type="PANTHER" id="PTHR36926:SF1">
    <property type="entry name" value="COLICIN V PRODUCTION PROTEIN"/>
    <property type="match status" value="1"/>
</dbReference>
<evidence type="ECO:0000256" key="4">
    <source>
        <dbReference type="ARBA" id="ARBA00023136"/>
    </source>
</evidence>
<evidence type="ECO:0000313" key="6">
    <source>
        <dbReference type="EMBL" id="TDQ45082.1"/>
    </source>
</evidence>
<reference evidence="6 7" key="1">
    <citation type="submission" date="2019-03" db="EMBL/GenBank/DDBJ databases">
        <title>Genomic Encyclopedia of Type Strains, Phase IV (KMG-IV): sequencing the most valuable type-strain genomes for metagenomic binning, comparative biology and taxonomic classification.</title>
        <authorList>
            <person name="Goeker M."/>
        </authorList>
    </citation>
    <scope>NUCLEOTIDE SEQUENCE [LARGE SCALE GENOMIC DNA]</scope>
    <source>
        <strain evidence="6 7">DSM 103792</strain>
    </source>
</reference>